<dbReference type="Proteomes" id="UP000595224">
    <property type="component" value="Chromosome"/>
</dbReference>
<accession>A0A7T3RDI5</accession>
<dbReference type="KEGG" id="tper:IWA51_00485"/>
<feature type="domain" description="Alcohol dehydrogenase iron-type/glycerol dehydrogenase GldA" evidence="3">
    <location>
        <begin position="8"/>
        <end position="176"/>
    </location>
</feature>
<dbReference type="GO" id="GO:1990002">
    <property type="term" value="F:methylglyoxal reductase (NADPH) (acetol producing) activity"/>
    <property type="evidence" value="ECO:0007669"/>
    <property type="project" value="TreeGrafter"/>
</dbReference>
<dbReference type="GO" id="GO:0005829">
    <property type="term" value="C:cytosol"/>
    <property type="evidence" value="ECO:0007669"/>
    <property type="project" value="TreeGrafter"/>
</dbReference>
<dbReference type="Pfam" id="PF25137">
    <property type="entry name" value="ADH_Fe_C"/>
    <property type="match status" value="1"/>
</dbReference>
<dbReference type="InterPro" id="IPR056798">
    <property type="entry name" value="ADH_Fe_C"/>
</dbReference>
<dbReference type="InterPro" id="IPR001670">
    <property type="entry name" value="ADH_Fe/GldA"/>
</dbReference>
<feature type="domain" description="Fe-containing alcohol dehydrogenase-like C-terminal" evidence="4">
    <location>
        <begin position="187"/>
        <end position="393"/>
    </location>
</feature>
<dbReference type="RefSeq" id="WP_198442735.1">
    <property type="nucleotide sequence ID" value="NZ_CBCSHE010000017.1"/>
</dbReference>
<evidence type="ECO:0000313" key="6">
    <source>
        <dbReference type="Proteomes" id="UP000595224"/>
    </source>
</evidence>
<dbReference type="InterPro" id="IPR018211">
    <property type="entry name" value="ADH_Fe_CS"/>
</dbReference>
<dbReference type="Gene3D" id="1.20.1090.10">
    <property type="entry name" value="Dehydroquinate synthase-like - alpha domain"/>
    <property type="match status" value="1"/>
</dbReference>
<evidence type="ECO:0000313" key="5">
    <source>
        <dbReference type="EMBL" id="QQA01144.1"/>
    </source>
</evidence>
<name>A0A7T3RDI5_9SPIR</name>
<protein>
    <submittedName>
        <fullName evidence="5">Iron-containing alcohol dehydrogenase</fullName>
    </submittedName>
</protein>
<dbReference type="GO" id="GO:0046872">
    <property type="term" value="F:metal ion binding"/>
    <property type="evidence" value="ECO:0007669"/>
    <property type="project" value="InterPro"/>
</dbReference>
<reference evidence="5 6" key="1">
    <citation type="submission" date="2020-11" db="EMBL/GenBank/DDBJ databases">
        <title>Treponema Peruensis nv. sp., first commensal Treponema isolated from human feces.</title>
        <authorList>
            <person name="Belkhou C."/>
            <person name="Raes J."/>
        </authorList>
    </citation>
    <scope>NUCLEOTIDE SEQUENCE [LARGE SCALE GENOMIC DNA]</scope>
    <source>
        <strain evidence="5 6">RCC2812</strain>
    </source>
</reference>
<dbReference type="Pfam" id="PF00465">
    <property type="entry name" value="Fe-ADH"/>
    <property type="match status" value="1"/>
</dbReference>
<keyword evidence="2" id="KW-0560">Oxidoreductase</keyword>
<dbReference type="EMBL" id="CP064936">
    <property type="protein sequence ID" value="QQA01144.1"/>
    <property type="molecule type" value="Genomic_DNA"/>
</dbReference>
<organism evidence="5 6">
    <name type="scientific">Treponema peruense</name>
    <dbReference type="NCBI Taxonomy" id="2787628"/>
    <lineage>
        <taxon>Bacteria</taxon>
        <taxon>Pseudomonadati</taxon>
        <taxon>Spirochaetota</taxon>
        <taxon>Spirochaetia</taxon>
        <taxon>Spirochaetales</taxon>
        <taxon>Treponemataceae</taxon>
        <taxon>Treponema</taxon>
    </lineage>
</organism>
<dbReference type="InterPro" id="IPR044731">
    <property type="entry name" value="BDH-like"/>
</dbReference>
<evidence type="ECO:0000256" key="2">
    <source>
        <dbReference type="ARBA" id="ARBA00023002"/>
    </source>
</evidence>
<evidence type="ECO:0000256" key="1">
    <source>
        <dbReference type="ARBA" id="ARBA00007358"/>
    </source>
</evidence>
<evidence type="ECO:0000259" key="3">
    <source>
        <dbReference type="Pfam" id="PF00465"/>
    </source>
</evidence>
<gene>
    <name evidence="5" type="ORF">IWA51_00485</name>
</gene>
<dbReference type="AlphaFoldDB" id="A0A7T3RDI5"/>
<evidence type="ECO:0000259" key="4">
    <source>
        <dbReference type="Pfam" id="PF25137"/>
    </source>
</evidence>
<dbReference type="SUPFAM" id="SSF56796">
    <property type="entry name" value="Dehydroquinate synthase-like"/>
    <property type="match status" value="1"/>
</dbReference>
<keyword evidence="6" id="KW-1185">Reference proteome</keyword>
<dbReference type="PANTHER" id="PTHR43633">
    <property type="entry name" value="ALCOHOL DEHYDROGENASE YQHD"/>
    <property type="match status" value="1"/>
</dbReference>
<proteinExistence type="inferred from homology"/>
<dbReference type="GO" id="GO:1990362">
    <property type="term" value="F:butanol dehydrogenase (NAD+) activity"/>
    <property type="evidence" value="ECO:0007669"/>
    <property type="project" value="InterPro"/>
</dbReference>
<dbReference type="CDD" id="cd08187">
    <property type="entry name" value="BDH"/>
    <property type="match status" value="1"/>
</dbReference>
<dbReference type="FunFam" id="3.40.50.1970:FF:000003">
    <property type="entry name" value="Alcohol dehydrogenase, iron-containing"/>
    <property type="match status" value="1"/>
</dbReference>
<dbReference type="PANTHER" id="PTHR43633:SF1">
    <property type="entry name" value="ALCOHOL DEHYDROGENASE YQHD"/>
    <property type="match status" value="1"/>
</dbReference>
<comment type="similarity">
    <text evidence="1">Belongs to the iron-containing alcohol dehydrogenase family.</text>
</comment>
<dbReference type="PROSITE" id="PS00060">
    <property type="entry name" value="ADH_IRON_2"/>
    <property type="match status" value="1"/>
</dbReference>
<sequence>MSFVYDIPTKVFFGEGQIENLGAQLSVYGSRVLLVYGGGSIKKTGVYDKIVAQIKGAGLELYELSGIEPNPKVESVRRGIEICKKNKIDVCLAAGGGSAMDASKFIAAGACSDEDIWTIVSKKIPVTKALPIVTVLTISATGSEMDPTAVLSNMQTNEKSPMSSPLFFPKASFCDPTFTYSVGANQTACGSADILSHLMEVYFNRNQNLFMLDRCMEGMMKTVIKYAPLAMHEPDNYEARANLMWTSSWAINGFTSGCNKAPWSCHPVEHQLSAYYDITHGLGLAIVTPRWMRYVLANDDEQGSRAQKFYEFGVNVFGIDPSTGKNQAAEMAVEKVEEFFYSKLGLKKSLSEIGIGREHFSDMAKKAAECGGGDCVNGWQKLYAADIEKIYEACLN</sequence>
<dbReference type="Gene3D" id="3.40.50.1970">
    <property type="match status" value="1"/>
</dbReference>
<dbReference type="GO" id="GO:0008106">
    <property type="term" value="F:alcohol dehydrogenase (NADP+) activity"/>
    <property type="evidence" value="ECO:0007669"/>
    <property type="project" value="TreeGrafter"/>
</dbReference>